<keyword evidence="2" id="KW-0472">Membrane</keyword>
<dbReference type="EMBL" id="AP006861">
    <property type="protein sequence ID" value="BAE80988.1"/>
    <property type="molecule type" value="Genomic_DNA"/>
</dbReference>
<dbReference type="AlphaFoldDB" id="Q255Q0"/>
<evidence type="ECO:0000256" key="1">
    <source>
        <dbReference type="SAM" id="Coils"/>
    </source>
</evidence>
<sequence>MPCSHAYQTLDYIQLVKDERMQVIYFIMGVFMKCFQANLSSKVEGQGAVSTYVRRTDANTIINTIAIVSGILIIASSIACGFFLGTDLGLLSAILLSIAIVAGLLLIASGLFFFFRGIFTQRELARRATIEQERVLSLSQQLASTKKELESLSSLQMEEQKMPKESNIEEQNHLLQERSERIVHLESLIHQLRKEHAELLKEKDDACCAELKRQTVIRSQLEDQHQEEIMAREKRFCERLRILEDEISNQTTVHNDELTEIRKIISQNQEIINQEIREKEQKISDLQDSMHQQHDVDLDYIHELETLLREREEIVANLQSNMDLYDDLESEVNTSSLPCALIRIRQQKERIALLETINLQLPTRTRNRSSSI</sequence>
<proteinExistence type="predicted"/>
<organism evidence="3 4">
    <name type="scientific">Chlamydia felis (strain Fe/C-56)</name>
    <name type="common">Chlamydophila felis</name>
    <dbReference type="NCBI Taxonomy" id="264202"/>
    <lineage>
        <taxon>Bacteria</taxon>
        <taxon>Pseudomonadati</taxon>
        <taxon>Chlamydiota</taxon>
        <taxon>Chlamydiia</taxon>
        <taxon>Chlamydiales</taxon>
        <taxon>Chlamydiaceae</taxon>
        <taxon>Chlamydia/Chlamydophila group</taxon>
        <taxon>Chlamydia</taxon>
    </lineage>
</organism>
<feature type="coiled-coil region" evidence="1">
    <location>
        <begin position="175"/>
        <end position="202"/>
    </location>
</feature>
<feature type="transmembrane region" description="Helical" evidence="2">
    <location>
        <begin position="61"/>
        <end position="84"/>
    </location>
</feature>
<evidence type="ECO:0000256" key="2">
    <source>
        <dbReference type="SAM" id="Phobius"/>
    </source>
</evidence>
<dbReference type="KEGG" id="cfe:BAE80988.1"/>
<dbReference type="TCDB" id="9.B.159.9.1">
    <property type="family name" value="the inclusion membrane protein (inca) family"/>
</dbReference>
<protein>
    <recommendedName>
        <fullName evidence="5">IncA family protein</fullName>
    </recommendedName>
</protein>
<dbReference type="HOGENOM" id="CLU_810614_0_0_0"/>
<feature type="transmembrane region" description="Helical" evidence="2">
    <location>
        <begin position="90"/>
        <end position="115"/>
    </location>
</feature>
<keyword evidence="1" id="KW-0175">Coiled coil</keyword>
<evidence type="ECO:0008006" key="5">
    <source>
        <dbReference type="Google" id="ProtNLM"/>
    </source>
</evidence>
<keyword evidence="2" id="KW-0812">Transmembrane</keyword>
<accession>Q255Q0</accession>
<feature type="coiled-coil region" evidence="1">
    <location>
        <begin position="269"/>
        <end position="321"/>
    </location>
</feature>
<gene>
    <name evidence="3" type="ordered locus">CF0216</name>
</gene>
<reference evidence="3 4" key="1">
    <citation type="journal article" date="2006" name="DNA Res.">
        <title>Genome sequence of the cat pathogen, Chlamydophila felis.</title>
        <authorList>
            <person name="Azuma Y."/>
            <person name="Hirakawa H."/>
            <person name="Yamashita A."/>
            <person name="Cai Y."/>
            <person name="Rahman M.A."/>
            <person name="Suzuki H."/>
            <person name="Mitaku S."/>
            <person name="Toh H."/>
            <person name="Goto S."/>
            <person name="Murakami T."/>
            <person name="Sugi K."/>
            <person name="Hayashi H."/>
            <person name="Fukushi H."/>
            <person name="Hattori M."/>
            <person name="Kuhara S."/>
            <person name="Shirai M."/>
        </authorList>
    </citation>
    <scope>NUCLEOTIDE SEQUENCE [LARGE SCALE GENOMIC DNA]</scope>
    <source>
        <strain evidence="3 4">Fe/C-56</strain>
    </source>
</reference>
<evidence type="ECO:0000313" key="3">
    <source>
        <dbReference type="EMBL" id="BAE80988.1"/>
    </source>
</evidence>
<dbReference type="Proteomes" id="UP000001260">
    <property type="component" value="Chromosome"/>
</dbReference>
<name>Q255Q0_CHLFF</name>
<evidence type="ECO:0000313" key="4">
    <source>
        <dbReference type="Proteomes" id="UP000001260"/>
    </source>
</evidence>
<keyword evidence="4" id="KW-1185">Reference proteome</keyword>
<dbReference type="STRING" id="264202.gene:10544026"/>
<keyword evidence="2" id="KW-1133">Transmembrane helix</keyword>